<dbReference type="OrthoDB" id="9784538at2"/>
<keyword evidence="2" id="KW-1003">Cell membrane</keyword>
<evidence type="ECO:0000256" key="3">
    <source>
        <dbReference type="ARBA" id="ARBA00022692"/>
    </source>
</evidence>
<feature type="transmembrane region" description="Helical" evidence="6">
    <location>
        <begin position="40"/>
        <end position="58"/>
    </location>
</feature>
<evidence type="ECO:0000256" key="5">
    <source>
        <dbReference type="ARBA" id="ARBA00023136"/>
    </source>
</evidence>
<dbReference type="PANTHER" id="PTHR32196:SF15">
    <property type="entry name" value="SUGAR ABC TRANSPORTER PERMEASE PROTEIN"/>
    <property type="match status" value="1"/>
</dbReference>
<dbReference type="PANTHER" id="PTHR32196">
    <property type="entry name" value="ABC TRANSPORTER PERMEASE PROTEIN YPHD-RELATED-RELATED"/>
    <property type="match status" value="1"/>
</dbReference>
<feature type="transmembrane region" description="Helical" evidence="6">
    <location>
        <begin position="262"/>
        <end position="285"/>
    </location>
</feature>
<dbReference type="EMBL" id="SJPT01000001">
    <property type="protein sequence ID" value="TWU26996.1"/>
    <property type="molecule type" value="Genomic_DNA"/>
</dbReference>
<evidence type="ECO:0000256" key="1">
    <source>
        <dbReference type="ARBA" id="ARBA00004651"/>
    </source>
</evidence>
<feature type="transmembrane region" description="Helical" evidence="6">
    <location>
        <begin position="397"/>
        <end position="416"/>
    </location>
</feature>
<dbReference type="GO" id="GO:0022857">
    <property type="term" value="F:transmembrane transporter activity"/>
    <property type="evidence" value="ECO:0007669"/>
    <property type="project" value="InterPro"/>
</dbReference>
<evidence type="ECO:0000256" key="4">
    <source>
        <dbReference type="ARBA" id="ARBA00022989"/>
    </source>
</evidence>
<comment type="caution">
    <text evidence="7">The sequence shown here is derived from an EMBL/GenBank/DDBJ whole genome shotgun (WGS) entry which is preliminary data.</text>
</comment>
<keyword evidence="5 6" id="KW-0472">Membrane</keyword>
<gene>
    <name evidence="7" type="primary">rbsC_1</name>
    <name evidence="7" type="ORF">Pla52o_08520</name>
</gene>
<evidence type="ECO:0000313" key="7">
    <source>
        <dbReference type="EMBL" id="TWU26996.1"/>
    </source>
</evidence>
<sequence length="442" mass="47717">MHFKNIGIFALLIAIIVITSCINGVFVAPANLKTLVRDTSLYGLISIGVAMVIITGGIDLSIGSMIALCGVMLVQVIHIRYERTDFASTIAAVQNDPTEASDKPSLRLVDPPPELRDGDRLVYESYRGESTLNVYRSIQVEDQVWIQTHDSLRSIQAGLAVKIDKIRYTPPLLACAIVLLFAALLGYIHGILITRANLQPFVVTLCGLLIYRGMARVWTGDDQVGLLSALSDFKATVTGKAFQIPVPLIGKISGERDSLAELVWIDFPVTGVLLAIVALVAWIFLNRTVWGRHLLATGENKQAAIYSGVASDRLIILSYVVSAVLAGLAGILFLLEWNSIQPGSSGSFYELYAIAAAVLGGCSLRGGRGAILGVIAGAAVMRCLYKAIVVLEIPQEWEMVIIGIALLTSVLVDEIIRRFQASRRLRRHTPTAAASISAKKPA</sequence>
<feature type="transmembrane region" description="Helical" evidence="6">
    <location>
        <begin position="371"/>
        <end position="391"/>
    </location>
</feature>
<keyword evidence="4 6" id="KW-1133">Transmembrane helix</keyword>
<feature type="transmembrane region" description="Helical" evidence="6">
    <location>
        <begin position="6"/>
        <end position="28"/>
    </location>
</feature>
<dbReference type="RefSeq" id="WP_146593254.1">
    <property type="nucleotide sequence ID" value="NZ_SJPT01000001.1"/>
</dbReference>
<keyword evidence="3 6" id="KW-0812">Transmembrane</keyword>
<evidence type="ECO:0000256" key="2">
    <source>
        <dbReference type="ARBA" id="ARBA00022475"/>
    </source>
</evidence>
<feature type="transmembrane region" description="Helical" evidence="6">
    <location>
        <begin position="314"/>
        <end position="335"/>
    </location>
</feature>
<dbReference type="CDD" id="cd06579">
    <property type="entry name" value="TM_PBP1_transp_AraH_like"/>
    <property type="match status" value="1"/>
</dbReference>
<dbReference type="Proteomes" id="UP000316304">
    <property type="component" value="Unassembled WGS sequence"/>
</dbReference>
<name>A0A5C6CVJ7_9BACT</name>
<reference evidence="7 8" key="1">
    <citation type="submission" date="2019-02" db="EMBL/GenBank/DDBJ databases">
        <title>Deep-cultivation of Planctomycetes and their phenomic and genomic characterization uncovers novel biology.</title>
        <authorList>
            <person name="Wiegand S."/>
            <person name="Jogler M."/>
            <person name="Boedeker C."/>
            <person name="Pinto D."/>
            <person name="Vollmers J."/>
            <person name="Rivas-Marin E."/>
            <person name="Kohn T."/>
            <person name="Peeters S.H."/>
            <person name="Heuer A."/>
            <person name="Rast P."/>
            <person name="Oberbeckmann S."/>
            <person name="Bunk B."/>
            <person name="Jeske O."/>
            <person name="Meyerdierks A."/>
            <person name="Storesund J.E."/>
            <person name="Kallscheuer N."/>
            <person name="Luecker S."/>
            <person name="Lage O.M."/>
            <person name="Pohl T."/>
            <person name="Merkel B.J."/>
            <person name="Hornburger P."/>
            <person name="Mueller R.-W."/>
            <person name="Bruemmer F."/>
            <person name="Labrenz M."/>
            <person name="Spormann A.M."/>
            <person name="Op Den Camp H."/>
            <person name="Overmann J."/>
            <person name="Amann R."/>
            <person name="Jetten M.S.M."/>
            <person name="Mascher T."/>
            <person name="Medema M.H."/>
            <person name="Devos D.P."/>
            <person name="Kaster A.-K."/>
            <person name="Ovreas L."/>
            <person name="Rohde M."/>
            <person name="Galperin M.Y."/>
            <person name="Jogler C."/>
        </authorList>
    </citation>
    <scope>NUCLEOTIDE SEQUENCE [LARGE SCALE GENOMIC DNA]</scope>
    <source>
        <strain evidence="7 8">Pla52o</strain>
    </source>
</reference>
<dbReference type="Pfam" id="PF02653">
    <property type="entry name" value="BPD_transp_2"/>
    <property type="match status" value="1"/>
</dbReference>
<dbReference type="GO" id="GO:0005886">
    <property type="term" value="C:plasma membrane"/>
    <property type="evidence" value="ECO:0007669"/>
    <property type="project" value="UniProtKB-SubCell"/>
</dbReference>
<dbReference type="AlphaFoldDB" id="A0A5C6CVJ7"/>
<feature type="transmembrane region" description="Helical" evidence="6">
    <location>
        <begin position="172"/>
        <end position="193"/>
    </location>
</feature>
<evidence type="ECO:0000313" key="8">
    <source>
        <dbReference type="Proteomes" id="UP000316304"/>
    </source>
</evidence>
<accession>A0A5C6CVJ7</accession>
<evidence type="ECO:0000256" key="6">
    <source>
        <dbReference type="SAM" id="Phobius"/>
    </source>
</evidence>
<keyword evidence="8" id="KW-1185">Reference proteome</keyword>
<protein>
    <submittedName>
        <fullName evidence="7">Ribose transport system permease protein RbsC</fullName>
    </submittedName>
</protein>
<dbReference type="PROSITE" id="PS51257">
    <property type="entry name" value="PROKAR_LIPOPROTEIN"/>
    <property type="match status" value="1"/>
</dbReference>
<feature type="transmembrane region" description="Helical" evidence="6">
    <location>
        <begin position="347"/>
        <end position="364"/>
    </location>
</feature>
<dbReference type="InterPro" id="IPR001851">
    <property type="entry name" value="ABC_transp_permease"/>
</dbReference>
<proteinExistence type="predicted"/>
<comment type="subcellular location">
    <subcellularLocation>
        <location evidence="1">Cell membrane</location>
        <topology evidence="1">Multi-pass membrane protein</topology>
    </subcellularLocation>
</comment>
<organism evidence="7 8">
    <name type="scientific">Novipirellula galeiformis</name>
    <dbReference type="NCBI Taxonomy" id="2528004"/>
    <lineage>
        <taxon>Bacteria</taxon>
        <taxon>Pseudomonadati</taxon>
        <taxon>Planctomycetota</taxon>
        <taxon>Planctomycetia</taxon>
        <taxon>Pirellulales</taxon>
        <taxon>Pirellulaceae</taxon>
        <taxon>Novipirellula</taxon>
    </lineage>
</organism>
<feature type="transmembrane region" description="Helical" evidence="6">
    <location>
        <begin position="64"/>
        <end position="81"/>
    </location>
</feature>